<sequence>MTTAIGGSSSLLQKIFVINRTRILLGLSLVFVARTARLTELFTLSWVIAHIIPHYKDTVKHLAAEKYHDALEHLPAVKVDWNPDYDPKKQFNASKVALFIEGRPLPHLVPQLLHMMAVVPPDWRFMFLGTNKSAVSVSRSFATQYHEANGKLDIVIAPKPWKLDSKEAVFRLMTDKRFYDEFLPDVEWLLKFEADSILCANSDDSLNNWLDYDWAGAPRNAEDRFSGNGGLSLRRLSAVKRVLGFQSRYNDTEPEDEWFGKRMVLLPGAKVSSTEEEKQFAVEDVWHEKPMGFHVRGGGEQLADDVWKNPTRRKKNFEYCPELAIIMPMKLERERCEGDNKEGKIIKGPE</sequence>
<dbReference type="Proteomes" id="UP000254866">
    <property type="component" value="Unassembled WGS sequence"/>
</dbReference>
<gene>
    <name evidence="2" type="ORF">BP5553_07304</name>
</gene>
<evidence type="ECO:0000313" key="3">
    <source>
        <dbReference type="Proteomes" id="UP000254866"/>
    </source>
</evidence>
<comment type="caution">
    <text evidence="2">The sequence shown here is derived from an EMBL/GenBank/DDBJ whole genome shotgun (WGS) entry which is preliminary data.</text>
</comment>
<protein>
    <recommendedName>
        <fullName evidence="1">DUF5672 domain-containing protein</fullName>
    </recommendedName>
</protein>
<dbReference type="GeneID" id="43600153"/>
<evidence type="ECO:0000313" key="2">
    <source>
        <dbReference type="EMBL" id="RDL35373.1"/>
    </source>
</evidence>
<dbReference type="STRING" id="2656787.A0A370TJ39"/>
<name>A0A370TJ39_9HELO</name>
<reference evidence="2 3" key="1">
    <citation type="journal article" date="2018" name="IMA Fungus">
        <title>IMA Genome-F 9: Draft genome sequence of Annulohypoxylon stygium, Aspergillus mulundensis, Berkeleyomyces basicola (syn. Thielaviopsis basicola), Ceratocystis smalleyi, two Cercospora beticola strains, Coleophoma cylindrospora, Fusarium fracticaudum, Phialophora cf. hyalina, and Morchella septimelata.</title>
        <authorList>
            <person name="Wingfield B.D."/>
            <person name="Bills G.F."/>
            <person name="Dong Y."/>
            <person name="Huang W."/>
            <person name="Nel W.J."/>
            <person name="Swalarsk-Parry B.S."/>
            <person name="Vaghefi N."/>
            <person name="Wilken P.M."/>
            <person name="An Z."/>
            <person name="de Beer Z.W."/>
            <person name="De Vos L."/>
            <person name="Chen L."/>
            <person name="Duong T.A."/>
            <person name="Gao Y."/>
            <person name="Hammerbacher A."/>
            <person name="Kikkert J.R."/>
            <person name="Li Y."/>
            <person name="Li H."/>
            <person name="Li K."/>
            <person name="Li Q."/>
            <person name="Liu X."/>
            <person name="Ma X."/>
            <person name="Naidoo K."/>
            <person name="Pethybridge S.J."/>
            <person name="Sun J."/>
            <person name="Steenkamp E.T."/>
            <person name="van der Nest M.A."/>
            <person name="van Wyk S."/>
            <person name="Wingfield M.J."/>
            <person name="Xiong C."/>
            <person name="Yue Q."/>
            <person name="Zhang X."/>
        </authorList>
    </citation>
    <scope>NUCLEOTIDE SEQUENCE [LARGE SCALE GENOMIC DNA]</scope>
    <source>
        <strain evidence="2 3">BP 5553</strain>
    </source>
</reference>
<dbReference type="InterPro" id="IPR043729">
    <property type="entry name" value="DUF5672"/>
</dbReference>
<feature type="domain" description="DUF5672" evidence="1">
    <location>
        <begin position="153"/>
        <end position="294"/>
    </location>
</feature>
<organism evidence="2 3">
    <name type="scientific">Venustampulla echinocandica</name>
    <dbReference type="NCBI Taxonomy" id="2656787"/>
    <lineage>
        <taxon>Eukaryota</taxon>
        <taxon>Fungi</taxon>
        <taxon>Dikarya</taxon>
        <taxon>Ascomycota</taxon>
        <taxon>Pezizomycotina</taxon>
        <taxon>Leotiomycetes</taxon>
        <taxon>Helotiales</taxon>
        <taxon>Pleuroascaceae</taxon>
        <taxon>Venustampulla</taxon>
    </lineage>
</organism>
<accession>A0A370TJ39</accession>
<dbReference type="EMBL" id="NPIC01000006">
    <property type="protein sequence ID" value="RDL35373.1"/>
    <property type="molecule type" value="Genomic_DNA"/>
</dbReference>
<dbReference type="Pfam" id="PF18922">
    <property type="entry name" value="DUF5672"/>
    <property type="match status" value="1"/>
</dbReference>
<dbReference type="RefSeq" id="XP_031868196.1">
    <property type="nucleotide sequence ID" value="XM_032015927.1"/>
</dbReference>
<dbReference type="OrthoDB" id="10025998at2759"/>
<evidence type="ECO:0000259" key="1">
    <source>
        <dbReference type="Pfam" id="PF18922"/>
    </source>
</evidence>
<proteinExistence type="predicted"/>
<keyword evidence="3" id="KW-1185">Reference proteome</keyword>
<dbReference type="AlphaFoldDB" id="A0A370TJ39"/>